<dbReference type="OrthoDB" id="5868074at2759"/>
<evidence type="ECO:0000313" key="2">
    <source>
        <dbReference type="EMBL" id="VDM58501.1"/>
    </source>
</evidence>
<evidence type="ECO:0000313" key="4">
    <source>
        <dbReference type="WBParaSite" id="ACOC_0000691501-mRNA-1"/>
    </source>
</evidence>
<dbReference type="EMBL" id="UYYA01003988">
    <property type="protein sequence ID" value="VDM58501.1"/>
    <property type="molecule type" value="Genomic_DNA"/>
</dbReference>
<dbReference type="WBParaSite" id="ACOC_0000691501-mRNA-1">
    <property type="protein sequence ID" value="ACOC_0000691501-mRNA-1"/>
    <property type="gene ID" value="ACOC_0000691501"/>
</dbReference>
<evidence type="ECO:0000313" key="3">
    <source>
        <dbReference type="Proteomes" id="UP000267027"/>
    </source>
</evidence>
<feature type="region of interest" description="Disordered" evidence="1">
    <location>
        <begin position="136"/>
        <end position="161"/>
    </location>
</feature>
<keyword evidence="3" id="KW-1185">Reference proteome</keyword>
<accession>A0A158PHY6</accession>
<organism evidence="4">
    <name type="scientific">Angiostrongylus costaricensis</name>
    <name type="common">Nematode worm</name>
    <dbReference type="NCBI Taxonomy" id="334426"/>
    <lineage>
        <taxon>Eukaryota</taxon>
        <taxon>Metazoa</taxon>
        <taxon>Ecdysozoa</taxon>
        <taxon>Nematoda</taxon>
        <taxon>Chromadorea</taxon>
        <taxon>Rhabditida</taxon>
        <taxon>Rhabditina</taxon>
        <taxon>Rhabditomorpha</taxon>
        <taxon>Strongyloidea</taxon>
        <taxon>Metastrongylidae</taxon>
        <taxon>Angiostrongylus</taxon>
    </lineage>
</organism>
<feature type="compositionally biased region" description="Basic and acidic residues" evidence="1">
    <location>
        <begin position="136"/>
        <end position="146"/>
    </location>
</feature>
<gene>
    <name evidence="2" type="ORF">ACOC_LOCUS6916</name>
</gene>
<evidence type="ECO:0000256" key="1">
    <source>
        <dbReference type="SAM" id="MobiDB-lite"/>
    </source>
</evidence>
<proteinExistence type="predicted"/>
<protein>
    <submittedName>
        <fullName evidence="2 4">Uncharacterized protein</fullName>
    </submittedName>
</protein>
<reference evidence="2 3" key="2">
    <citation type="submission" date="2018-11" db="EMBL/GenBank/DDBJ databases">
        <authorList>
            <consortium name="Pathogen Informatics"/>
        </authorList>
    </citation>
    <scope>NUCLEOTIDE SEQUENCE [LARGE SCALE GENOMIC DNA]</scope>
    <source>
        <strain evidence="2 3">Costa Rica</strain>
    </source>
</reference>
<reference evidence="4" key="1">
    <citation type="submission" date="2016-04" db="UniProtKB">
        <authorList>
            <consortium name="WormBaseParasite"/>
        </authorList>
    </citation>
    <scope>IDENTIFICATION</scope>
</reference>
<dbReference type="AlphaFoldDB" id="A0A158PHY6"/>
<dbReference type="Proteomes" id="UP000267027">
    <property type="component" value="Unassembled WGS sequence"/>
</dbReference>
<name>A0A158PHY6_ANGCS</name>
<sequence length="223" mass="25093">MLLSLAYKAQIPLPPVILKAFTCANDFVKLRFTRQPKEKRLFSLLVSSFHDFCCVTKRREAYRALDAGVILNIISDYCNIMGELEQQFISLHSQFAMVISPLGIVANALVNNSLPSKRQLCYAMGETSKANRARMASEHSSLEPVRETTPLTNGGPKLKKATVPVPNPRRLVFREQLPSNFIGFTVFSIKNNENNAQIRTVQHRELLPKNLRAKISAINFTGF</sequence>